<gene>
    <name evidence="1" type="ORF">RQP53_24380</name>
</gene>
<name>A0ABU3PIP9_9BURK</name>
<dbReference type="Proteomes" id="UP001246372">
    <property type="component" value="Unassembled WGS sequence"/>
</dbReference>
<evidence type="ECO:0000313" key="2">
    <source>
        <dbReference type="Proteomes" id="UP001246372"/>
    </source>
</evidence>
<proteinExistence type="predicted"/>
<reference evidence="1" key="1">
    <citation type="submission" date="2023-09" db="EMBL/GenBank/DDBJ databases">
        <title>Paucibacter sp. APW11 Genome sequencing and assembly.</title>
        <authorList>
            <person name="Kim I."/>
        </authorList>
    </citation>
    <scope>NUCLEOTIDE SEQUENCE</scope>
    <source>
        <strain evidence="1">APW11</strain>
    </source>
</reference>
<accession>A0ABU3PIP9</accession>
<dbReference type="RefSeq" id="WP_315653338.1">
    <property type="nucleotide sequence ID" value="NZ_JAVXZY010000018.1"/>
</dbReference>
<protein>
    <submittedName>
        <fullName evidence="1">HAF repeat-containing protein</fullName>
    </submittedName>
</protein>
<organism evidence="1 2">
    <name type="scientific">Roseateles aquae</name>
    <dbReference type="NCBI Taxonomy" id="3077235"/>
    <lineage>
        <taxon>Bacteria</taxon>
        <taxon>Pseudomonadati</taxon>
        <taxon>Pseudomonadota</taxon>
        <taxon>Betaproteobacteria</taxon>
        <taxon>Burkholderiales</taxon>
        <taxon>Sphaerotilaceae</taxon>
        <taxon>Roseateles</taxon>
    </lineage>
</organism>
<dbReference type="InterPro" id="IPR014262">
    <property type="entry name" value="HAF_rpt"/>
</dbReference>
<evidence type="ECO:0000313" key="1">
    <source>
        <dbReference type="EMBL" id="MDT9002441.1"/>
    </source>
</evidence>
<keyword evidence="2" id="KW-1185">Reference proteome</keyword>
<comment type="caution">
    <text evidence="1">The sequence shown here is derived from an EMBL/GenBank/DDBJ whole genome shotgun (WGS) entry which is preliminary data.</text>
</comment>
<sequence length="374" mass="40244">MHQLFCTRVLFTFLAIAVIDASAEVRPLKIEEVGRGESIAYDMNAAGQVAVVLKDANGGHHAAYWENGQLIRLGTLGGIESESKGINDHGEIIGSAQKANGSWAAFVYSRAKGMRELGTLGGFSTNGTGLNNRGEAVGFADTPDGQWHAFLSQPGKAMQDLGTLGGKISYASGINNHGQVVGTAMDRGGFRHAFFYDAKRGMIDLGTLGGRFSSAAAINDDGWVVGTSEMKDRSWHAFLFDGKEMKDLGAIIGHGDSYATGINNAGHVVGTVKLAGERLGDRRLAFVWRDQKMNLHPSGKALYVTNAINNQGQVVGANYDRGFHAATMSSNMTPFVDHDGEKILSFNLLMPLLAGTLVLFRKRWKGLLFNRYSV</sequence>
<dbReference type="EMBL" id="JAVXZY010000018">
    <property type="protein sequence ID" value="MDT9002441.1"/>
    <property type="molecule type" value="Genomic_DNA"/>
</dbReference>
<dbReference type="NCBIfam" id="TIGR02913">
    <property type="entry name" value="HAF_rpt"/>
    <property type="match status" value="4"/>
</dbReference>